<protein>
    <recommendedName>
        <fullName evidence="1">CASTOR ACT domain-containing protein</fullName>
    </recommendedName>
</protein>
<comment type="caution">
    <text evidence="2">The sequence shown here is derived from an EMBL/GenBank/DDBJ whole genome shotgun (WGS) entry which is preliminary data.</text>
</comment>
<dbReference type="Proteomes" id="UP000807342">
    <property type="component" value="Unassembled WGS sequence"/>
</dbReference>
<accession>A0A9P5XR57</accession>
<reference evidence="2" key="1">
    <citation type="submission" date="2020-11" db="EMBL/GenBank/DDBJ databases">
        <authorList>
            <consortium name="DOE Joint Genome Institute"/>
            <person name="Ahrendt S."/>
            <person name="Riley R."/>
            <person name="Andreopoulos W."/>
            <person name="Labutti K."/>
            <person name="Pangilinan J."/>
            <person name="Ruiz-Duenas F.J."/>
            <person name="Barrasa J.M."/>
            <person name="Sanchez-Garcia M."/>
            <person name="Camarero S."/>
            <person name="Miyauchi S."/>
            <person name="Serrano A."/>
            <person name="Linde D."/>
            <person name="Babiker R."/>
            <person name="Drula E."/>
            <person name="Ayuso-Fernandez I."/>
            <person name="Pacheco R."/>
            <person name="Padilla G."/>
            <person name="Ferreira P."/>
            <person name="Barriuso J."/>
            <person name="Kellner H."/>
            <person name="Castanera R."/>
            <person name="Alfaro M."/>
            <person name="Ramirez L."/>
            <person name="Pisabarro A.G."/>
            <person name="Kuo A."/>
            <person name="Tritt A."/>
            <person name="Lipzen A."/>
            <person name="He G."/>
            <person name="Yan M."/>
            <person name="Ng V."/>
            <person name="Cullen D."/>
            <person name="Martin F."/>
            <person name="Rosso M.-N."/>
            <person name="Henrissat B."/>
            <person name="Hibbett D."/>
            <person name="Martinez A.T."/>
            <person name="Grigoriev I.V."/>
        </authorList>
    </citation>
    <scope>NUCLEOTIDE SEQUENCE</scope>
    <source>
        <strain evidence="2">MF-IS2</strain>
    </source>
</reference>
<dbReference type="OrthoDB" id="58529at2759"/>
<evidence type="ECO:0000259" key="1">
    <source>
        <dbReference type="Pfam" id="PF13840"/>
    </source>
</evidence>
<gene>
    <name evidence="2" type="ORF">P691DRAFT_798455</name>
</gene>
<organism evidence="2 3">
    <name type="scientific">Macrolepiota fuliginosa MF-IS2</name>
    <dbReference type="NCBI Taxonomy" id="1400762"/>
    <lineage>
        <taxon>Eukaryota</taxon>
        <taxon>Fungi</taxon>
        <taxon>Dikarya</taxon>
        <taxon>Basidiomycota</taxon>
        <taxon>Agaricomycotina</taxon>
        <taxon>Agaricomycetes</taxon>
        <taxon>Agaricomycetidae</taxon>
        <taxon>Agaricales</taxon>
        <taxon>Agaricineae</taxon>
        <taxon>Agaricaceae</taxon>
        <taxon>Macrolepiota</taxon>
    </lineage>
</organism>
<keyword evidence="3" id="KW-1185">Reference proteome</keyword>
<proteinExistence type="predicted"/>
<dbReference type="InterPro" id="IPR051719">
    <property type="entry name" value="CASTOR_mTORC1"/>
</dbReference>
<dbReference type="PANTHER" id="PTHR31131">
    <property type="entry name" value="CHROMOSOME 1, WHOLE GENOME SHOTGUN SEQUENCE"/>
    <property type="match status" value="1"/>
</dbReference>
<dbReference type="GO" id="GO:0046394">
    <property type="term" value="P:carboxylic acid biosynthetic process"/>
    <property type="evidence" value="ECO:0007669"/>
    <property type="project" value="UniProtKB-ARBA"/>
</dbReference>
<evidence type="ECO:0000313" key="3">
    <source>
        <dbReference type="Proteomes" id="UP000807342"/>
    </source>
</evidence>
<name>A0A9P5XR57_9AGAR</name>
<dbReference type="PANTHER" id="PTHR31131:SF6">
    <property type="entry name" value="CASTOR ACT DOMAIN-CONTAINING PROTEIN"/>
    <property type="match status" value="1"/>
</dbReference>
<feature type="domain" description="CASTOR ACT" evidence="1">
    <location>
        <begin position="72"/>
        <end position="133"/>
    </location>
</feature>
<evidence type="ECO:0000313" key="2">
    <source>
        <dbReference type="EMBL" id="KAF9454205.1"/>
    </source>
</evidence>
<dbReference type="Pfam" id="PF13840">
    <property type="entry name" value="ACT_7"/>
    <property type="match status" value="1"/>
</dbReference>
<dbReference type="AlphaFoldDB" id="A0A9P5XR57"/>
<sequence length="150" mass="16614">MPPPSSSPVLHLQILPEPFFVIQLRQGQEMAPCIIKDLASGKGGFYSVTRTKDEISIVGEAYKWMPKTYEEQCAWKCIKIRGPMEHSLTGILADLTAPLKTAKVPVFAVSTWNTDYVLVPKDMVVDAVTTLERDGWVFVQGAGHGRVARL</sequence>
<dbReference type="GO" id="GO:0006520">
    <property type="term" value="P:amino acid metabolic process"/>
    <property type="evidence" value="ECO:0007669"/>
    <property type="project" value="UniProtKB-ARBA"/>
</dbReference>
<dbReference type="InterPro" id="IPR045865">
    <property type="entry name" value="ACT-like_dom_sf"/>
</dbReference>
<dbReference type="EMBL" id="MU151056">
    <property type="protein sequence ID" value="KAF9454205.1"/>
    <property type="molecule type" value="Genomic_DNA"/>
</dbReference>
<dbReference type="InterPro" id="IPR027795">
    <property type="entry name" value="CASTOR_ACT_dom"/>
</dbReference>
<dbReference type="SUPFAM" id="SSF55021">
    <property type="entry name" value="ACT-like"/>
    <property type="match status" value="2"/>
</dbReference>
<dbReference type="Gene3D" id="3.30.2130.10">
    <property type="entry name" value="VC0802-like"/>
    <property type="match status" value="1"/>
</dbReference>